<dbReference type="RefSeq" id="WP_015244058.1">
    <property type="nucleotide sequence ID" value="NC_019892.1"/>
</dbReference>
<reference evidence="6 7" key="1">
    <citation type="submission" date="2012-02" db="EMBL/GenBank/DDBJ databases">
        <title>Complete sequence of chromosome of Singulisphaera acidiphila DSM 18658.</title>
        <authorList>
            <consortium name="US DOE Joint Genome Institute (JGI-PGF)"/>
            <person name="Lucas S."/>
            <person name="Copeland A."/>
            <person name="Lapidus A."/>
            <person name="Glavina del Rio T."/>
            <person name="Dalin E."/>
            <person name="Tice H."/>
            <person name="Bruce D."/>
            <person name="Goodwin L."/>
            <person name="Pitluck S."/>
            <person name="Peters L."/>
            <person name="Ovchinnikova G."/>
            <person name="Chertkov O."/>
            <person name="Kyrpides N."/>
            <person name="Mavromatis K."/>
            <person name="Ivanova N."/>
            <person name="Brettin T."/>
            <person name="Detter J.C."/>
            <person name="Han C."/>
            <person name="Larimer F."/>
            <person name="Land M."/>
            <person name="Hauser L."/>
            <person name="Markowitz V."/>
            <person name="Cheng J.-F."/>
            <person name="Hugenholtz P."/>
            <person name="Woyke T."/>
            <person name="Wu D."/>
            <person name="Tindall B."/>
            <person name="Pomrenke H."/>
            <person name="Brambilla E."/>
            <person name="Klenk H.-P."/>
            <person name="Eisen J.A."/>
        </authorList>
    </citation>
    <scope>NUCLEOTIDE SEQUENCE [LARGE SCALE GENOMIC DNA]</scope>
    <source>
        <strain evidence="7">ATCC BAA-1392 / DSM 18658 / VKM B-2454 / MOB10</strain>
    </source>
</reference>
<evidence type="ECO:0000259" key="4">
    <source>
        <dbReference type="PROSITE" id="PS50043"/>
    </source>
</evidence>
<sequence length="215" mass="23793">MDEEAMLPSTAITILVVDDHFVVRSGLAASLGLEADLTVVAEAECGEEVLALYRRHRPAVVLMDFMLTGINGIGTTEQLRGEFPEAKVLIFSTFARNEEIYQAMRVGAKGYLLKTAPRTELLTAIRTVAAGNRYLPPLLTERLAERLTQSELTPREREILQLIRHGRSNKEIGATLFIAEDTVKRHVSNLMQKLQVGDRAQAVAEAVRRGLIALD</sequence>
<proteinExistence type="predicted"/>
<evidence type="ECO:0000259" key="5">
    <source>
        <dbReference type="PROSITE" id="PS50110"/>
    </source>
</evidence>
<evidence type="ECO:0000256" key="1">
    <source>
        <dbReference type="ARBA" id="ARBA00022553"/>
    </source>
</evidence>
<dbReference type="GO" id="GO:0006355">
    <property type="term" value="P:regulation of DNA-templated transcription"/>
    <property type="evidence" value="ECO:0007669"/>
    <property type="project" value="InterPro"/>
</dbReference>
<dbReference type="Proteomes" id="UP000010798">
    <property type="component" value="Chromosome"/>
</dbReference>
<dbReference type="HOGENOM" id="CLU_000445_90_0_0"/>
<dbReference type="PANTHER" id="PTHR43214:SF43">
    <property type="entry name" value="TWO-COMPONENT RESPONSE REGULATOR"/>
    <property type="match status" value="1"/>
</dbReference>
<dbReference type="SUPFAM" id="SSF52172">
    <property type="entry name" value="CheY-like"/>
    <property type="match status" value="1"/>
</dbReference>
<evidence type="ECO:0000313" key="6">
    <source>
        <dbReference type="EMBL" id="AGA24873.1"/>
    </source>
</evidence>
<dbReference type="PANTHER" id="PTHR43214">
    <property type="entry name" value="TWO-COMPONENT RESPONSE REGULATOR"/>
    <property type="match status" value="1"/>
</dbReference>
<dbReference type="CDD" id="cd06170">
    <property type="entry name" value="LuxR_C_like"/>
    <property type="match status" value="1"/>
</dbReference>
<organism evidence="6 7">
    <name type="scientific">Singulisphaera acidiphila (strain ATCC BAA-1392 / DSM 18658 / VKM B-2454 / MOB10)</name>
    <dbReference type="NCBI Taxonomy" id="886293"/>
    <lineage>
        <taxon>Bacteria</taxon>
        <taxon>Pseudomonadati</taxon>
        <taxon>Planctomycetota</taxon>
        <taxon>Planctomycetia</taxon>
        <taxon>Isosphaerales</taxon>
        <taxon>Isosphaeraceae</taxon>
        <taxon>Singulisphaera</taxon>
    </lineage>
</organism>
<dbReference type="SMART" id="SM00421">
    <property type="entry name" value="HTH_LUXR"/>
    <property type="match status" value="1"/>
</dbReference>
<keyword evidence="1 3" id="KW-0597">Phosphoprotein</keyword>
<dbReference type="AlphaFoldDB" id="L0D7T9"/>
<dbReference type="OrthoDB" id="259454at2"/>
<dbReference type="GO" id="GO:0003677">
    <property type="term" value="F:DNA binding"/>
    <property type="evidence" value="ECO:0007669"/>
    <property type="project" value="UniProtKB-KW"/>
</dbReference>
<gene>
    <name evidence="6" type="ordered locus">Sinac_0434</name>
</gene>
<dbReference type="InterPro" id="IPR001789">
    <property type="entry name" value="Sig_transdc_resp-reg_receiver"/>
</dbReference>
<dbReference type="InterPro" id="IPR016032">
    <property type="entry name" value="Sig_transdc_resp-reg_C-effctor"/>
</dbReference>
<dbReference type="InterPro" id="IPR000792">
    <property type="entry name" value="Tscrpt_reg_LuxR_C"/>
</dbReference>
<dbReference type="KEGG" id="saci:Sinac_0434"/>
<feature type="domain" description="Response regulatory" evidence="5">
    <location>
        <begin position="13"/>
        <end position="129"/>
    </location>
</feature>
<feature type="modified residue" description="4-aspartylphosphate" evidence="3">
    <location>
        <position position="64"/>
    </location>
</feature>
<evidence type="ECO:0000256" key="3">
    <source>
        <dbReference type="PROSITE-ProRule" id="PRU00169"/>
    </source>
</evidence>
<feature type="domain" description="HTH luxR-type" evidence="4">
    <location>
        <begin position="145"/>
        <end position="210"/>
    </location>
</feature>
<protein>
    <submittedName>
        <fullName evidence="6">Response regulator containing a CheY-like receiver domain and an HTH DNA-binding domain</fullName>
    </submittedName>
</protein>
<dbReference type="GO" id="GO:0000160">
    <property type="term" value="P:phosphorelay signal transduction system"/>
    <property type="evidence" value="ECO:0007669"/>
    <property type="project" value="InterPro"/>
</dbReference>
<accession>L0D7T9</accession>
<dbReference type="SUPFAM" id="SSF46894">
    <property type="entry name" value="C-terminal effector domain of the bipartite response regulators"/>
    <property type="match status" value="1"/>
</dbReference>
<keyword evidence="7" id="KW-1185">Reference proteome</keyword>
<dbReference type="InterPro" id="IPR058245">
    <property type="entry name" value="NreC/VraR/RcsB-like_REC"/>
</dbReference>
<dbReference type="SMART" id="SM00448">
    <property type="entry name" value="REC"/>
    <property type="match status" value="1"/>
</dbReference>
<keyword evidence="2 6" id="KW-0238">DNA-binding</keyword>
<dbReference type="Gene3D" id="3.40.50.2300">
    <property type="match status" value="1"/>
</dbReference>
<dbReference type="CDD" id="cd17535">
    <property type="entry name" value="REC_NarL-like"/>
    <property type="match status" value="1"/>
</dbReference>
<evidence type="ECO:0000313" key="7">
    <source>
        <dbReference type="Proteomes" id="UP000010798"/>
    </source>
</evidence>
<dbReference type="PROSITE" id="PS00622">
    <property type="entry name" value="HTH_LUXR_1"/>
    <property type="match status" value="1"/>
</dbReference>
<dbReference type="PRINTS" id="PR00038">
    <property type="entry name" value="HTHLUXR"/>
</dbReference>
<dbReference type="InterPro" id="IPR011006">
    <property type="entry name" value="CheY-like_superfamily"/>
</dbReference>
<dbReference type="InterPro" id="IPR039420">
    <property type="entry name" value="WalR-like"/>
</dbReference>
<evidence type="ECO:0000256" key="2">
    <source>
        <dbReference type="ARBA" id="ARBA00023125"/>
    </source>
</evidence>
<dbReference type="PROSITE" id="PS50110">
    <property type="entry name" value="RESPONSE_REGULATORY"/>
    <property type="match status" value="1"/>
</dbReference>
<dbReference type="Pfam" id="PF00072">
    <property type="entry name" value="Response_reg"/>
    <property type="match status" value="1"/>
</dbReference>
<dbReference type="eggNOG" id="COG2197">
    <property type="taxonomic scope" value="Bacteria"/>
</dbReference>
<dbReference type="PROSITE" id="PS50043">
    <property type="entry name" value="HTH_LUXR_2"/>
    <property type="match status" value="1"/>
</dbReference>
<dbReference type="Pfam" id="PF00196">
    <property type="entry name" value="GerE"/>
    <property type="match status" value="1"/>
</dbReference>
<name>L0D7T9_SINAD</name>
<dbReference type="EMBL" id="CP003364">
    <property type="protein sequence ID" value="AGA24873.1"/>
    <property type="molecule type" value="Genomic_DNA"/>
</dbReference>
<dbReference type="STRING" id="886293.Sinac_0434"/>